<dbReference type="GO" id="GO:0003723">
    <property type="term" value="F:RNA binding"/>
    <property type="evidence" value="ECO:0007669"/>
    <property type="project" value="UniProtKB-KW"/>
</dbReference>
<keyword evidence="7" id="KW-0460">Magnesium</keyword>
<organism evidence="17 18">
    <name type="scientific">Austropuccinia psidii MF-1</name>
    <dbReference type="NCBI Taxonomy" id="1389203"/>
    <lineage>
        <taxon>Eukaryota</taxon>
        <taxon>Fungi</taxon>
        <taxon>Dikarya</taxon>
        <taxon>Basidiomycota</taxon>
        <taxon>Pucciniomycotina</taxon>
        <taxon>Pucciniomycetes</taxon>
        <taxon>Pucciniales</taxon>
        <taxon>Sphaerophragmiaceae</taxon>
        <taxon>Austropuccinia</taxon>
    </lineage>
</organism>
<dbReference type="InterPro" id="IPR001584">
    <property type="entry name" value="Integrase_cat-core"/>
</dbReference>
<evidence type="ECO:0000313" key="18">
    <source>
        <dbReference type="Proteomes" id="UP000765509"/>
    </source>
</evidence>
<comment type="catalytic activity">
    <reaction evidence="14">
        <text>DNA(n) + a 2'-deoxyribonucleoside 5'-triphosphate = DNA(n+1) + diphosphate</text>
        <dbReference type="Rhea" id="RHEA:22508"/>
        <dbReference type="Rhea" id="RHEA-COMP:17339"/>
        <dbReference type="Rhea" id="RHEA-COMP:17340"/>
        <dbReference type="ChEBI" id="CHEBI:33019"/>
        <dbReference type="ChEBI" id="CHEBI:61560"/>
        <dbReference type="ChEBI" id="CHEBI:173112"/>
        <dbReference type="EC" id="2.7.7.7"/>
    </reaction>
</comment>
<comment type="catalytic activity">
    <reaction evidence="13">
        <text>DNA(n) + a 2'-deoxyribonucleoside 5'-triphosphate = DNA(n+1) + diphosphate</text>
        <dbReference type="Rhea" id="RHEA:22508"/>
        <dbReference type="Rhea" id="RHEA-COMP:17339"/>
        <dbReference type="Rhea" id="RHEA-COMP:17340"/>
        <dbReference type="ChEBI" id="CHEBI:33019"/>
        <dbReference type="ChEBI" id="CHEBI:61560"/>
        <dbReference type="ChEBI" id="CHEBI:173112"/>
        <dbReference type="EC" id="2.7.7.49"/>
    </reaction>
</comment>
<dbReference type="GO" id="GO:0005634">
    <property type="term" value="C:nucleus"/>
    <property type="evidence" value="ECO:0007669"/>
    <property type="project" value="UniProtKB-ARBA"/>
</dbReference>
<dbReference type="Gene3D" id="3.30.420.10">
    <property type="entry name" value="Ribonuclease H-like superfamily/Ribonuclease H"/>
    <property type="match status" value="1"/>
</dbReference>
<evidence type="ECO:0000259" key="16">
    <source>
        <dbReference type="PROSITE" id="PS50994"/>
    </source>
</evidence>
<dbReference type="GO" id="GO:0016787">
    <property type="term" value="F:hydrolase activity"/>
    <property type="evidence" value="ECO:0007669"/>
    <property type="project" value="UniProtKB-KW"/>
</dbReference>
<dbReference type="GO" id="GO:0015074">
    <property type="term" value="P:DNA integration"/>
    <property type="evidence" value="ECO:0007669"/>
    <property type="project" value="UniProtKB-KW"/>
</dbReference>
<gene>
    <name evidence="17" type="ORF">O181_091928</name>
</gene>
<keyword evidence="10" id="KW-0695">RNA-directed DNA polymerase</keyword>
<keyword evidence="5" id="KW-0255">Endonuclease</keyword>
<dbReference type="SUPFAM" id="SSF53098">
    <property type="entry name" value="Ribonuclease H-like"/>
    <property type="match status" value="1"/>
</dbReference>
<dbReference type="GO" id="GO:0032196">
    <property type="term" value="P:transposition"/>
    <property type="evidence" value="ECO:0007669"/>
    <property type="project" value="UniProtKB-KW"/>
</dbReference>
<dbReference type="InterPro" id="IPR036397">
    <property type="entry name" value="RNaseH_sf"/>
</dbReference>
<evidence type="ECO:0000256" key="5">
    <source>
        <dbReference type="ARBA" id="ARBA00022759"/>
    </source>
</evidence>
<keyword evidence="2" id="KW-0548">Nucleotidyltransferase</keyword>
<dbReference type="PROSITE" id="PS50994">
    <property type="entry name" value="INTEGRASE"/>
    <property type="match status" value="1"/>
</dbReference>
<evidence type="ECO:0000256" key="8">
    <source>
        <dbReference type="ARBA" id="ARBA00022884"/>
    </source>
</evidence>
<accession>A0A9Q3P7X8</accession>
<sequence length="461" mass="51486">MVGPRRLTLTDCLYVPKLNCNLVSLMQLFRDKLTIIKSSNTFSLRTDNVVLFEGEITNNLMKINFSQPTSLLTTTVDDLWHKRLGHPGKVPLRSMGLPSDYSSCKTCDLNKIHQLPFKSQFEHVSLPLDCVHLDLVGPISPPSAGGSRYFLTIINQFTSYKITRMLKNKSDTFDQFVLVKNLMENHQQQTIKKVVSDRGGEFTNKKFEDLSASCGFTHIFSPPYTPQHNGFAERANRTILDKAKCLLNESGLAKQYWAEAINTSTLLTNLIPTPSRQNLSPFSLWNGKSPRIKKLRVFGCQEITLIPKNLKDWKLAQSGREGVFLGYENDMSAYRVLYPDDGKIFISRHVLFDESKFPCLSIPSLVDSPLVVPFSINGEGELVDEAQSPSSEAQEAVDEIRVSDALVEAPSTEEAVDESSSSSVTEEPAPPAPPRLRVIGPRHPTLVSCDIDPSNILPFPQ</sequence>
<dbReference type="OrthoDB" id="7691805at2759"/>
<feature type="compositionally biased region" description="Low complexity" evidence="15">
    <location>
        <begin position="418"/>
        <end position="427"/>
    </location>
</feature>
<dbReference type="GO" id="GO:0003887">
    <property type="term" value="F:DNA-directed DNA polymerase activity"/>
    <property type="evidence" value="ECO:0007669"/>
    <property type="project" value="UniProtKB-KW"/>
</dbReference>
<dbReference type="GO" id="GO:0006310">
    <property type="term" value="P:DNA recombination"/>
    <property type="evidence" value="ECO:0007669"/>
    <property type="project" value="UniProtKB-KW"/>
</dbReference>
<comment type="caution">
    <text evidence="17">The sequence shown here is derived from an EMBL/GenBank/DDBJ whole genome shotgun (WGS) entry which is preliminary data.</text>
</comment>
<keyword evidence="12" id="KW-0233">DNA recombination</keyword>
<keyword evidence="18" id="KW-1185">Reference proteome</keyword>
<keyword evidence="9" id="KW-0229">DNA integration</keyword>
<feature type="region of interest" description="Disordered" evidence="15">
    <location>
        <begin position="408"/>
        <end position="444"/>
    </location>
</feature>
<evidence type="ECO:0000256" key="1">
    <source>
        <dbReference type="ARBA" id="ARBA00022578"/>
    </source>
</evidence>
<evidence type="ECO:0000256" key="9">
    <source>
        <dbReference type="ARBA" id="ARBA00022908"/>
    </source>
</evidence>
<evidence type="ECO:0000313" key="17">
    <source>
        <dbReference type="EMBL" id="MBW0552213.1"/>
    </source>
</evidence>
<evidence type="ECO:0000256" key="13">
    <source>
        <dbReference type="ARBA" id="ARBA00048173"/>
    </source>
</evidence>
<dbReference type="Pfam" id="PF00665">
    <property type="entry name" value="rve"/>
    <property type="match status" value="1"/>
</dbReference>
<evidence type="ECO:0000256" key="3">
    <source>
        <dbReference type="ARBA" id="ARBA00022722"/>
    </source>
</evidence>
<evidence type="ECO:0000256" key="6">
    <source>
        <dbReference type="ARBA" id="ARBA00022801"/>
    </source>
</evidence>
<dbReference type="InterPro" id="IPR039537">
    <property type="entry name" value="Retrotran_Ty1/copia-like"/>
</dbReference>
<keyword evidence="8" id="KW-0694">RNA-binding</keyword>
<keyword evidence="4" id="KW-0479">Metal-binding</keyword>
<dbReference type="EMBL" id="AVOT02058313">
    <property type="protein sequence ID" value="MBW0552213.1"/>
    <property type="molecule type" value="Genomic_DNA"/>
</dbReference>
<proteinExistence type="predicted"/>
<keyword evidence="11" id="KW-0239">DNA-directed DNA polymerase</keyword>
<feature type="domain" description="Integrase catalytic" evidence="16">
    <location>
        <begin position="123"/>
        <end position="289"/>
    </location>
</feature>
<evidence type="ECO:0000256" key="11">
    <source>
        <dbReference type="ARBA" id="ARBA00022932"/>
    </source>
</evidence>
<keyword evidence="6" id="KW-0378">Hydrolase</keyword>
<dbReference type="Proteomes" id="UP000765509">
    <property type="component" value="Unassembled WGS sequence"/>
</dbReference>
<name>A0A9Q3P7X8_9BASI</name>
<dbReference type="GO" id="GO:0003964">
    <property type="term" value="F:RNA-directed DNA polymerase activity"/>
    <property type="evidence" value="ECO:0007669"/>
    <property type="project" value="UniProtKB-KW"/>
</dbReference>
<reference evidence="17" key="1">
    <citation type="submission" date="2021-03" db="EMBL/GenBank/DDBJ databases">
        <title>Draft genome sequence of rust myrtle Austropuccinia psidii MF-1, a brazilian biotype.</title>
        <authorList>
            <person name="Quecine M.C."/>
            <person name="Pachon D.M.R."/>
            <person name="Bonatelli M.L."/>
            <person name="Correr F.H."/>
            <person name="Franceschini L.M."/>
            <person name="Leite T.F."/>
            <person name="Margarido G.R.A."/>
            <person name="Almeida C.A."/>
            <person name="Ferrarezi J.A."/>
            <person name="Labate C.A."/>
        </authorList>
    </citation>
    <scope>NUCLEOTIDE SEQUENCE</scope>
    <source>
        <strain evidence="17">MF-1</strain>
    </source>
</reference>
<evidence type="ECO:0000256" key="15">
    <source>
        <dbReference type="SAM" id="MobiDB-lite"/>
    </source>
</evidence>
<dbReference type="InterPro" id="IPR012337">
    <property type="entry name" value="RNaseH-like_sf"/>
</dbReference>
<dbReference type="PANTHER" id="PTHR42648:SF11">
    <property type="entry name" value="TRANSPOSON TY4-P GAG-POL POLYPROTEIN"/>
    <property type="match status" value="1"/>
</dbReference>
<evidence type="ECO:0000256" key="14">
    <source>
        <dbReference type="ARBA" id="ARBA00049244"/>
    </source>
</evidence>
<evidence type="ECO:0000256" key="7">
    <source>
        <dbReference type="ARBA" id="ARBA00022842"/>
    </source>
</evidence>
<protein>
    <recommendedName>
        <fullName evidence="16">Integrase catalytic domain-containing protein</fullName>
    </recommendedName>
</protein>
<dbReference type="Pfam" id="PF25597">
    <property type="entry name" value="SH3_retrovirus"/>
    <property type="match status" value="1"/>
</dbReference>
<evidence type="ECO:0000256" key="2">
    <source>
        <dbReference type="ARBA" id="ARBA00022695"/>
    </source>
</evidence>
<dbReference type="GO" id="GO:0004519">
    <property type="term" value="F:endonuclease activity"/>
    <property type="evidence" value="ECO:0007669"/>
    <property type="project" value="UniProtKB-KW"/>
</dbReference>
<dbReference type="InterPro" id="IPR057670">
    <property type="entry name" value="SH3_retrovirus"/>
</dbReference>
<dbReference type="PANTHER" id="PTHR42648">
    <property type="entry name" value="TRANSPOSASE, PUTATIVE-RELATED"/>
    <property type="match status" value="1"/>
</dbReference>
<keyword evidence="1" id="KW-0815">Transposition</keyword>
<dbReference type="GO" id="GO:0046872">
    <property type="term" value="F:metal ion binding"/>
    <property type="evidence" value="ECO:0007669"/>
    <property type="project" value="UniProtKB-KW"/>
</dbReference>
<dbReference type="AlphaFoldDB" id="A0A9Q3P7X8"/>
<evidence type="ECO:0000256" key="12">
    <source>
        <dbReference type="ARBA" id="ARBA00023172"/>
    </source>
</evidence>
<keyword evidence="3" id="KW-0540">Nuclease</keyword>
<evidence type="ECO:0000256" key="4">
    <source>
        <dbReference type="ARBA" id="ARBA00022723"/>
    </source>
</evidence>
<evidence type="ECO:0000256" key="10">
    <source>
        <dbReference type="ARBA" id="ARBA00022918"/>
    </source>
</evidence>
<keyword evidence="11" id="KW-0808">Transferase</keyword>